<gene>
    <name evidence="4" type="primary">lev-9_3</name>
    <name evidence="4" type="ORF">CEXT_111641</name>
</gene>
<dbReference type="Gene3D" id="2.10.70.10">
    <property type="entry name" value="Complement Module, domain 1"/>
    <property type="match status" value="1"/>
</dbReference>
<dbReference type="SUPFAM" id="SSF57535">
    <property type="entry name" value="Complement control module/SCR domain"/>
    <property type="match status" value="2"/>
</dbReference>
<evidence type="ECO:0000259" key="3">
    <source>
        <dbReference type="PROSITE" id="PS50923"/>
    </source>
</evidence>
<proteinExistence type="predicted"/>
<feature type="disulfide bond" evidence="2">
    <location>
        <begin position="109"/>
        <end position="136"/>
    </location>
</feature>
<keyword evidence="1 2" id="KW-1015">Disulfide bond</keyword>
<evidence type="ECO:0000256" key="2">
    <source>
        <dbReference type="PROSITE-ProRule" id="PRU00302"/>
    </source>
</evidence>
<keyword evidence="2" id="KW-0768">Sushi</keyword>
<comment type="caution">
    <text evidence="4">The sequence shown here is derived from an EMBL/GenBank/DDBJ whole genome shotgun (WGS) entry which is preliminary data.</text>
</comment>
<sequence length="298" mass="33627">MWKTYMQNIIALPQILFFQAICRGPPPLTANADLKSVNRTHEGGVVYVCKRYFDKKKHGNVTCSFGTWKGDAAVCKDSKCYLEKLSFPGLETKGLKNVYYRNQAVTATCKSGYNAPKENNRITCVDGEWEGHWPPCLAASCDSKDIDPSEGVILSDDEKTRYLNGEHLIVKCGEGLTPKFENMFIYVRQLQRGQKSTMVPSLSQFRSQSGLFFLEHRSVIEYKKVTLGGTKSPGFTLYVSCNRGYTFQGKGSNDVEVKCRGGKFYPNPVCLISRIWLYGSKQKNQNQYNISCGLFCLR</sequence>
<dbReference type="InterPro" id="IPR035976">
    <property type="entry name" value="Sushi/SCR/CCP_sf"/>
</dbReference>
<evidence type="ECO:0000313" key="5">
    <source>
        <dbReference type="Proteomes" id="UP001054945"/>
    </source>
</evidence>
<comment type="caution">
    <text evidence="2">Lacks conserved residue(s) required for the propagation of feature annotation.</text>
</comment>
<organism evidence="4 5">
    <name type="scientific">Caerostris extrusa</name>
    <name type="common">Bark spider</name>
    <name type="synonym">Caerostris bankana</name>
    <dbReference type="NCBI Taxonomy" id="172846"/>
    <lineage>
        <taxon>Eukaryota</taxon>
        <taxon>Metazoa</taxon>
        <taxon>Ecdysozoa</taxon>
        <taxon>Arthropoda</taxon>
        <taxon>Chelicerata</taxon>
        <taxon>Arachnida</taxon>
        <taxon>Araneae</taxon>
        <taxon>Araneomorphae</taxon>
        <taxon>Entelegynae</taxon>
        <taxon>Araneoidea</taxon>
        <taxon>Araneidae</taxon>
        <taxon>Caerostris</taxon>
    </lineage>
</organism>
<dbReference type="EMBL" id="BPLR01009065">
    <property type="protein sequence ID" value="GIY29388.1"/>
    <property type="molecule type" value="Genomic_DNA"/>
</dbReference>
<protein>
    <submittedName>
        <fullName evidence="4">Protein lev-9</fullName>
    </submittedName>
</protein>
<evidence type="ECO:0000256" key="1">
    <source>
        <dbReference type="ARBA" id="ARBA00023157"/>
    </source>
</evidence>
<dbReference type="InterPro" id="IPR000436">
    <property type="entry name" value="Sushi_SCR_CCP_dom"/>
</dbReference>
<accession>A0AAV4SBX2</accession>
<dbReference type="SMART" id="SM00032">
    <property type="entry name" value="CCP"/>
    <property type="match status" value="3"/>
</dbReference>
<feature type="domain" description="Sushi" evidence="3">
    <location>
        <begin position="78"/>
        <end position="138"/>
    </location>
</feature>
<keyword evidence="5" id="KW-1185">Reference proteome</keyword>
<name>A0AAV4SBX2_CAEEX</name>
<dbReference type="Proteomes" id="UP001054945">
    <property type="component" value="Unassembled WGS sequence"/>
</dbReference>
<dbReference type="AlphaFoldDB" id="A0AAV4SBX2"/>
<reference evidence="4 5" key="1">
    <citation type="submission" date="2021-06" db="EMBL/GenBank/DDBJ databases">
        <title>Caerostris extrusa draft genome.</title>
        <authorList>
            <person name="Kono N."/>
            <person name="Arakawa K."/>
        </authorList>
    </citation>
    <scope>NUCLEOTIDE SEQUENCE [LARGE SCALE GENOMIC DNA]</scope>
</reference>
<dbReference type="PROSITE" id="PS50923">
    <property type="entry name" value="SUSHI"/>
    <property type="match status" value="1"/>
</dbReference>
<dbReference type="Pfam" id="PF00084">
    <property type="entry name" value="Sushi"/>
    <property type="match status" value="1"/>
</dbReference>
<evidence type="ECO:0000313" key="4">
    <source>
        <dbReference type="EMBL" id="GIY29388.1"/>
    </source>
</evidence>